<evidence type="ECO:0000313" key="6">
    <source>
        <dbReference type="EMBL" id="MBB6036202.1"/>
    </source>
</evidence>
<feature type="DNA-binding region" description="H-T-H motif" evidence="4">
    <location>
        <begin position="41"/>
        <end position="60"/>
    </location>
</feature>
<proteinExistence type="predicted"/>
<evidence type="ECO:0000256" key="2">
    <source>
        <dbReference type="ARBA" id="ARBA00023125"/>
    </source>
</evidence>
<dbReference type="GO" id="GO:0000976">
    <property type="term" value="F:transcription cis-regulatory region binding"/>
    <property type="evidence" value="ECO:0007669"/>
    <property type="project" value="TreeGrafter"/>
</dbReference>
<dbReference type="InterPro" id="IPR004111">
    <property type="entry name" value="Repressor_TetR_C"/>
</dbReference>
<dbReference type="RefSeq" id="WP_184789034.1">
    <property type="nucleotide sequence ID" value="NZ_BONT01000046.1"/>
</dbReference>
<evidence type="ECO:0000259" key="5">
    <source>
        <dbReference type="PROSITE" id="PS50977"/>
    </source>
</evidence>
<dbReference type="GO" id="GO:0003700">
    <property type="term" value="F:DNA-binding transcription factor activity"/>
    <property type="evidence" value="ECO:0007669"/>
    <property type="project" value="TreeGrafter"/>
</dbReference>
<evidence type="ECO:0000313" key="7">
    <source>
        <dbReference type="Proteomes" id="UP000548476"/>
    </source>
</evidence>
<dbReference type="SUPFAM" id="SSF46689">
    <property type="entry name" value="Homeodomain-like"/>
    <property type="match status" value="1"/>
</dbReference>
<dbReference type="AlphaFoldDB" id="A0A841FRM8"/>
<dbReference type="PANTHER" id="PTHR30055">
    <property type="entry name" value="HTH-TYPE TRANSCRIPTIONAL REGULATOR RUTR"/>
    <property type="match status" value="1"/>
</dbReference>
<keyword evidence="2 4" id="KW-0238">DNA-binding</keyword>
<accession>A0A841FRM8</accession>
<dbReference type="Proteomes" id="UP000548476">
    <property type="component" value="Unassembled WGS sequence"/>
</dbReference>
<keyword evidence="3" id="KW-0804">Transcription</keyword>
<dbReference type="GO" id="GO:0045892">
    <property type="term" value="P:negative regulation of DNA-templated transcription"/>
    <property type="evidence" value="ECO:0007669"/>
    <property type="project" value="InterPro"/>
</dbReference>
<reference evidence="6 7" key="1">
    <citation type="submission" date="2020-08" db="EMBL/GenBank/DDBJ databases">
        <title>Genomic Encyclopedia of Type Strains, Phase IV (KMG-IV): sequencing the most valuable type-strain genomes for metagenomic binning, comparative biology and taxonomic classification.</title>
        <authorList>
            <person name="Goeker M."/>
        </authorList>
    </citation>
    <scope>NUCLEOTIDE SEQUENCE [LARGE SCALE GENOMIC DNA]</scope>
    <source>
        <strain evidence="6 7">YIM 65646</strain>
    </source>
</reference>
<comment type="caution">
    <text evidence="6">The sequence shown here is derived from an EMBL/GenBank/DDBJ whole genome shotgun (WGS) entry which is preliminary data.</text>
</comment>
<dbReference type="Gene3D" id="1.10.10.60">
    <property type="entry name" value="Homeodomain-like"/>
    <property type="match status" value="1"/>
</dbReference>
<evidence type="ECO:0000256" key="4">
    <source>
        <dbReference type="PROSITE-ProRule" id="PRU00335"/>
    </source>
</evidence>
<dbReference type="PROSITE" id="PS50977">
    <property type="entry name" value="HTH_TETR_2"/>
    <property type="match status" value="1"/>
</dbReference>
<dbReference type="Pfam" id="PF02909">
    <property type="entry name" value="TetR_C_1"/>
    <property type="match status" value="1"/>
</dbReference>
<gene>
    <name evidence="6" type="ORF">HNR73_004070</name>
</gene>
<keyword evidence="7" id="KW-1185">Reference proteome</keyword>
<feature type="domain" description="HTH tetR-type" evidence="5">
    <location>
        <begin position="18"/>
        <end position="78"/>
    </location>
</feature>
<evidence type="ECO:0000256" key="1">
    <source>
        <dbReference type="ARBA" id="ARBA00023015"/>
    </source>
</evidence>
<name>A0A841FRM8_9ACTN</name>
<dbReference type="Gene3D" id="1.10.357.10">
    <property type="entry name" value="Tetracycline Repressor, domain 2"/>
    <property type="match status" value="1"/>
</dbReference>
<evidence type="ECO:0000256" key="3">
    <source>
        <dbReference type="ARBA" id="ARBA00023163"/>
    </source>
</evidence>
<dbReference type="EMBL" id="JACHGT010000008">
    <property type="protein sequence ID" value="MBB6036202.1"/>
    <property type="molecule type" value="Genomic_DNA"/>
</dbReference>
<dbReference type="InterPro" id="IPR001647">
    <property type="entry name" value="HTH_TetR"/>
</dbReference>
<dbReference type="Pfam" id="PF00440">
    <property type="entry name" value="TetR_N"/>
    <property type="match status" value="1"/>
</dbReference>
<dbReference type="SUPFAM" id="SSF48498">
    <property type="entry name" value="Tetracyclin repressor-like, C-terminal domain"/>
    <property type="match status" value="1"/>
</dbReference>
<sequence>MTPSRTRPRGRPPKGSTALTRAAILAAAVAVIDTDGVEAVSMRAVAARLGVDAKSLYHHVDGKDGLLDAVAEHVLAGFTIPAPTGSLRVDLLALARDFRRDALAHSRAAALVLTRQAESPAALAPVEAVLETLRGAGFPPGESVRLLRSLLALVIGTLLREVDAGPTFGVGDIEGIGRRRAALEESGFARLAEAATELARCDHEREFEFALGLMVDAVVLRAETRQGSGP</sequence>
<keyword evidence="1" id="KW-0805">Transcription regulation</keyword>
<dbReference type="InterPro" id="IPR036271">
    <property type="entry name" value="Tet_transcr_reg_TetR-rel_C_sf"/>
</dbReference>
<dbReference type="PANTHER" id="PTHR30055:SF151">
    <property type="entry name" value="TRANSCRIPTIONAL REGULATORY PROTEIN"/>
    <property type="match status" value="1"/>
</dbReference>
<protein>
    <submittedName>
        <fullName evidence="6">AcrR family transcriptional regulator</fullName>
    </submittedName>
</protein>
<dbReference type="InterPro" id="IPR050109">
    <property type="entry name" value="HTH-type_TetR-like_transc_reg"/>
</dbReference>
<dbReference type="PRINTS" id="PR00455">
    <property type="entry name" value="HTHTETR"/>
</dbReference>
<dbReference type="InterPro" id="IPR009057">
    <property type="entry name" value="Homeodomain-like_sf"/>
</dbReference>
<organism evidence="6 7">
    <name type="scientific">Phytomonospora endophytica</name>
    <dbReference type="NCBI Taxonomy" id="714109"/>
    <lineage>
        <taxon>Bacteria</taxon>
        <taxon>Bacillati</taxon>
        <taxon>Actinomycetota</taxon>
        <taxon>Actinomycetes</taxon>
        <taxon>Micromonosporales</taxon>
        <taxon>Micromonosporaceae</taxon>
        <taxon>Phytomonospora</taxon>
    </lineage>
</organism>